<dbReference type="EMBL" id="AWXZ01000031">
    <property type="protein sequence ID" value="ESR24545.1"/>
    <property type="molecule type" value="Genomic_DNA"/>
</dbReference>
<gene>
    <name evidence="2" type="ORF">N177_2379</name>
</gene>
<keyword evidence="3" id="KW-1185">Reference proteome</keyword>
<evidence type="ECO:0000259" key="1">
    <source>
        <dbReference type="Pfam" id="PF08402"/>
    </source>
</evidence>
<accession>V4RMV2</accession>
<dbReference type="AlphaFoldDB" id="V4RMV2"/>
<dbReference type="STRING" id="631454.N177_2379"/>
<dbReference type="Pfam" id="PF08402">
    <property type="entry name" value="TOBE_2"/>
    <property type="match status" value="1"/>
</dbReference>
<comment type="caution">
    <text evidence="2">The sequence shown here is derived from an EMBL/GenBank/DDBJ whole genome shotgun (WGS) entry which is preliminary data.</text>
</comment>
<dbReference type="InterPro" id="IPR013611">
    <property type="entry name" value="Transp-assoc_OB_typ2"/>
</dbReference>
<dbReference type="Proteomes" id="UP000017819">
    <property type="component" value="Unassembled WGS sequence"/>
</dbReference>
<dbReference type="GO" id="GO:0043190">
    <property type="term" value="C:ATP-binding cassette (ABC) transporter complex"/>
    <property type="evidence" value="ECO:0007669"/>
    <property type="project" value="InterPro"/>
</dbReference>
<name>V4RMV2_9HYPH</name>
<sequence>MEAVYYGDMTYYNVMLPGAGAPVMISMRNTAGRPILTAGDPARVGWGAESVLVLN</sequence>
<dbReference type="GO" id="GO:0005524">
    <property type="term" value="F:ATP binding"/>
    <property type="evidence" value="ECO:0007669"/>
    <property type="project" value="UniProtKB-KW"/>
</dbReference>
<feature type="domain" description="Transport-associated OB type 2" evidence="1">
    <location>
        <begin position="2"/>
        <end position="54"/>
    </location>
</feature>
<evidence type="ECO:0000313" key="3">
    <source>
        <dbReference type="Proteomes" id="UP000017819"/>
    </source>
</evidence>
<organism evidence="2 3">
    <name type="scientific">Lutibaculum baratangense AMV1</name>
    <dbReference type="NCBI Taxonomy" id="631454"/>
    <lineage>
        <taxon>Bacteria</taxon>
        <taxon>Pseudomonadati</taxon>
        <taxon>Pseudomonadota</taxon>
        <taxon>Alphaproteobacteria</taxon>
        <taxon>Hyphomicrobiales</taxon>
        <taxon>Tepidamorphaceae</taxon>
        <taxon>Lutibaculum</taxon>
    </lineage>
</organism>
<proteinExistence type="predicted"/>
<keyword evidence="2" id="KW-0547">Nucleotide-binding</keyword>
<keyword evidence="2" id="KW-0067">ATP-binding</keyword>
<dbReference type="GO" id="GO:0022857">
    <property type="term" value="F:transmembrane transporter activity"/>
    <property type="evidence" value="ECO:0007669"/>
    <property type="project" value="InterPro"/>
</dbReference>
<evidence type="ECO:0000313" key="2">
    <source>
        <dbReference type="EMBL" id="ESR24545.1"/>
    </source>
</evidence>
<protein>
    <submittedName>
        <fullName evidence="2">Putrescine transport ATP-binding protein PotA</fullName>
    </submittedName>
</protein>
<dbReference type="eggNOG" id="COG3842">
    <property type="taxonomic scope" value="Bacteria"/>
</dbReference>
<reference evidence="2 3" key="1">
    <citation type="journal article" date="2014" name="Genome Announc.">
        <title>Draft Genome Sequence of Lutibaculum baratangense Strain AMV1T, Isolated from a Mud Volcano in Andamans, India.</title>
        <authorList>
            <person name="Singh A."/>
            <person name="Sreenivas A."/>
            <person name="Sathyanarayana Reddy G."/>
            <person name="Pinnaka A.K."/>
            <person name="Shivaji S."/>
        </authorList>
    </citation>
    <scope>NUCLEOTIDE SEQUENCE [LARGE SCALE GENOMIC DNA]</scope>
    <source>
        <strain evidence="2 3">AMV1</strain>
    </source>
</reference>